<accession>A0A0J8UVF3</accession>
<sequence>MTRGWKLSILQGCFPVKTPLLSQCEDRLKIFCRGIRLALAASSMSQVIFIPVQVASSDHDSRNVSSKVLKAAKSFEETDTSPGCSPSRATLHAALRCDGSFDGGAVKVVGAVEPATRLPAR</sequence>
<proteinExistence type="predicted"/>
<dbReference type="Proteomes" id="UP000054563">
    <property type="component" value="Unassembled WGS sequence"/>
</dbReference>
<name>A0A0J8UVF3_COCIT</name>
<reference evidence="2" key="1">
    <citation type="journal article" date="2010" name="Genome Res.">
        <title>Population genomic sequencing of Coccidioides fungi reveals recent hybridization and transposon control.</title>
        <authorList>
            <person name="Neafsey D.E."/>
            <person name="Barker B.M."/>
            <person name="Sharpton T.J."/>
            <person name="Stajich J.E."/>
            <person name="Park D.J."/>
            <person name="Whiston E."/>
            <person name="Hung C.-Y."/>
            <person name="McMahan C."/>
            <person name="White J."/>
            <person name="Sykes S."/>
            <person name="Heiman D."/>
            <person name="Young S."/>
            <person name="Zeng Q."/>
            <person name="Abouelleil A."/>
            <person name="Aftuck L."/>
            <person name="Bessette D."/>
            <person name="Brown A."/>
            <person name="FitzGerald M."/>
            <person name="Lui A."/>
            <person name="Macdonald J.P."/>
            <person name="Priest M."/>
            <person name="Orbach M.J."/>
            <person name="Galgiani J.N."/>
            <person name="Kirkland T.N."/>
            <person name="Cole G.T."/>
            <person name="Birren B.W."/>
            <person name="Henn M.R."/>
            <person name="Taylor J.W."/>
            <person name="Rounsley S.D."/>
        </authorList>
    </citation>
    <scope>NUCLEOTIDE SEQUENCE [LARGE SCALE GENOMIC DNA]</scope>
    <source>
        <strain evidence="2">H538.4</strain>
    </source>
</reference>
<organism evidence="1 2">
    <name type="scientific">Coccidioides immitis H538.4</name>
    <dbReference type="NCBI Taxonomy" id="396776"/>
    <lineage>
        <taxon>Eukaryota</taxon>
        <taxon>Fungi</taxon>
        <taxon>Dikarya</taxon>
        <taxon>Ascomycota</taxon>
        <taxon>Pezizomycotina</taxon>
        <taxon>Eurotiomycetes</taxon>
        <taxon>Eurotiomycetidae</taxon>
        <taxon>Onygenales</taxon>
        <taxon>Onygenaceae</taxon>
        <taxon>Coccidioides</taxon>
    </lineage>
</organism>
<protein>
    <submittedName>
        <fullName evidence="1">Uncharacterized protein</fullName>
    </submittedName>
</protein>
<dbReference type="AlphaFoldDB" id="A0A0J8UVF3"/>
<evidence type="ECO:0000313" key="2">
    <source>
        <dbReference type="Proteomes" id="UP000054563"/>
    </source>
</evidence>
<dbReference type="EMBL" id="DS017045">
    <property type="protein sequence ID" value="KMU91843.1"/>
    <property type="molecule type" value="Genomic_DNA"/>
</dbReference>
<gene>
    <name evidence="1" type="ORF">CIHG_09583</name>
</gene>
<dbReference type="VEuPathDB" id="FungiDB:CIHG_09583"/>
<evidence type="ECO:0000313" key="1">
    <source>
        <dbReference type="EMBL" id="KMU91843.1"/>
    </source>
</evidence>